<dbReference type="InterPro" id="IPR018712">
    <property type="entry name" value="Tle1-like_cat"/>
</dbReference>
<dbReference type="PANTHER" id="PTHR33840">
    <property type="match status" value="1"/>
</dbReference>
<dbReference type="OrthoDB" id="3162439at2759"/>
<feature type="region of interest" description="Disordered" evidence="1">
    <location>
        <begin position="241"/>
        <end position="266"/>
    </location>
</feature>
<comment type="caution">
    <text evidence="3">The sequence shown here is derived from an EMBL/GenBank/DDBJ whole genome shotgun (WGS) entry which is preliminary data.</text>
</comment>
<evidence type="ECO:0000313" key="4">
    <source>
        <dbReference type="Proteomes" id="UP000567179"/>
    </source>
</evidence>
<organism evidence="3 4">
    <name type="scientific">Psilocybe cf. subviscida</name>
    <dbReference type="NCBI Taxonomy" id="2480587"/>
    <lineage>
        <taxon>Eukaryota</taxon>
        <taxon>Fungi</taxon>
        <taxon>Dikarya</taxon>
        <taxon>Basidiomycota</taxon>
        <taxon>Agaricomycotina</taxon>
        <taxon>Agaricomycetes</taxon>
        <taxon>Agaricomycetidae</taxon>
        <taxon>Agaricales</taxon>
        <taxon>Agaricineae</taxon>
        <taxon>Strophariaceae</taxon>
        <taxon>Psilocybe</taxon>
    </lineage>
</organism>
<protein>
    <recommendedName>
        <fullName evidence="2">T6SS Phospholipase effector Tle1-like catalytic domain-containing protein</fullName>
    </recommendedName>
</protein>
<feature type="domain" description="T6SS Phospholipase effector Tle1-like catalytic" evidence="2">
    <location>
        <begin position="31"/>
        <end position="309"/>
    </location>
</feature>
<accession>A0A8H5B0U6</accession>
<evidence type="ECO:0000259" key="2">
    <source>
        <dbReference type="Pfam" id="PF09994"/>
    </source>
</evidence>
<proteinExistence type="predicted"/>
<dbReference type="AlphaFoldDB" id="A0A8H5B0U6"/>
<dbReference type="EMBL" id="JAACJJ010000044">
    <property type="protein sequence ID" value="KAF5314448.1"/>
    <property type="molecule type" value="Genomic_DNA"/>
</dbReference>
<evidence type="ECO:0000256" key="1">
    <source>
        <dbReference type="SAM" id="MobiDB-lite"/>
    </source>
</evidence>
<dbReference type="InterPro" id="IPR029058">
    <property type="entry name" value="AB_hydrolase_fold"/>
</dbReference>
<feature type="compositionally biased region" description="Acidic residues" evidence="1">
    <location>
        <begin position="248"/>
        <end position="260"/>
    </location>
</feature>
<evidence type="ECO:0000313" key="3">
    <source>
        <dbReference type="EMBL" id="KAF5314448.1"/>
    </source>
</evidence>
<keyword evidence="4" id="KW-1185">Reference proteome</keyword>
<dbReference type="PANTHER" id="PTHR33840:SF2">
    <property type="entry name" value="TLE1 PHOSPHOLIPASE DOMAIN-CONTAINING PROTEIN"/>
    <property type="match status" value="1"/>
</dbReference>
<dbReference type="SUPFAM" id="SSF53474">
    <property type="entry name" value="alpha/beta-Hydrolases"/>
    <property type="match status" value="1"/>
</dbReference>
<dbReference type="Pfam" id="PF09994">
    <property type="entry name" value="T6SS_Tle1-like_cat"/>
    <property type="match status" value="1"/>
</dbReference>
<reference evidence="3 4" key="1">
    <citation type="journal article" date="2020" name="ISME J.">
        <title>Uncovering the hidden diversity of litter-decomposition mechanisms in mushroom-forming fungi.</title>
        <authorList>
            <person name="Floudas D."/>
            <person name="Bentzer J."/>
            <person name="Ahren D."/>
            <person name="Johansson T."/>
            <person name="Persson P."/>
            <person name="Tunlid A."/>
        </authorList>
    </citation>
    <scope>NUCLEOTIDE SEQUENCE [LARGE SCALE GENOMIC DNA]</scope>
    <source>
        <strain evidence="3 4">CBS 101986</strain>
    </source>
</reference>
<gene>
    <name evidence="3" type="ORF">D9619_011934</name>
</gene>
<dbReference type="Proteomes" id="UP000567179">
    <property type="component" value="Unassembled WGS sequence"/>
</dbReference>
<sequence length="467" mass="53255">MLVLDCLPGGKWIDSTMATNSQDAPLQRPTKAIICCFDGTGNKFGENSNVVRFFSALIKDQPEKQVVYYQPGIGTYSNHQYYTKTASTISTKLDQGIAWYLNDHVKEGYKFIMQHYKKGDKICLFGFSRGAYTARVLMGMLYKVGLLPPDNIQQVDFAFSVYEMTGEKGRELSREFKKTFAIPVTVEFVGVWDTVSSVGIYPRSNKHPYTSVNYATKFFRHALALDERRIRFRAQTWHETTTEREQELDVDDPDFPENSDGDYSPPSRNIADVKEVWFSGAHADIGGGSHHNRLRNSLSFIPLRWMISEVDEAKCGIIFDEKRKQDYMREPLATSESPPAHNTVGAQGVANGHSAQSQDFPRYVADISAKLYDQLVLVWIWWFLEAFPLLTTYQTMDGDWMRRKIRNLGDGRHVPFHDGTVLVHESVKNRIAYTKGTDEPYEPQAVNWKALEKTGMIKYTTDVGSYS</sequence>
<name>A0A8H5B0U6_9AGAR</name>